<dbReference type="Gene3D" id="2.60.40.2030">
    <property type="match status" value="1"/>
</dbReference>
<dbReference type="PANTHER" id="PTHR38340:SF1">
    <property type="entry name" value="S-LAYER PROTEIN"/>
    <property type="match status" value="1"/>
</dbReference>
<dbReference type="InterPro" id="IPR050557">
    <property type="entry name" value="RTX_toxin/Mannuronan_C5-epim"/>
</dbReference>
<dbReference type="InterPro" id="IPR001343">
    <property type="entry name" value="Hemolysn_Ca-bd"/>
</dbReference>
<dbReference type="PANTHER" id="PTHR38340">
    <property type="entry name" value="S-LAYER PROTEIN"/>
    <property type="match status" value="1"/>
</dbReference>
<dbReference type="Gene3D" id="2.150.10.10">
    <property type="entry name" value="Serralysin-like metalloprotease, C-terminal"/>
    <property type="match status" value="2"/>
</dbReference>
<dbReference type="InterPro" id="IPR038081">
    <property type="entry name" value="CalX-like_sf"/>
</dbReference>
<evidence type="ECO:0000256" key="2">
    <source>
        <dbReference type="ARBA" id="ARBA00022525"/>
    </source>
</evidence>
<dbReference type="PRINTS" id="PR00313">
    <property type="entry name" value="CABNDNGRPT"/>
</dbReference>
<comment type="subcellular location">
    <subcellularLocation>
        <location evidence="1">Secreted</location>
    </subcellularLocation>
</comment>
<protein>
    <submittedName>
        <fullName evidence="3">RTX-I toxin determinant A from serotypes 1/9</fullName>
    </submittedName>
</protein>
<dbReference type="Pfam" id="PF17963">
    <property type="entry name" value="Big_9"/>
    <property type="match status" value="1"/>
</dbReference>
<organism evidence="3 4">
    <name type="scientific">Nodularia spumigena UHCC 0039</name>
    <dbReference type="NCBI Taxonomy" id="1914872"/>
    <lineage>
        <taxon>Bacteria</taxon>
        <taxon>Bacillati</taxon>
        <taxon>Cyanobacteriota</taxon>
        <taxon>Cyanophyceae</taxon>
        <taxon>Nostocales</taxon>
        <taxon>Nodulariaceae</taxon>
        <taxon>Nodularia</taxon>
    </lineage>
</organism>
<gene>
    <name evidence="3" type="primary">apxIA</name>
    <name evidence="3" type="ORF">BMF81_00519</name>
</gene>
<dbReference type="RefSeq" id="WP_006194136.1">
    <property type="nucleotide sequence ID" value="NZ_CAWNZE010000001.1"/>
</dbReference>
<dbReference type="InterPro" id="IPR011049">
    <property type="entry name" value="Serralysin-like_metalloprot_C"/>
</dbReference>
<dbReference type="InterPro" id="IPR018511">
    <property type="entry name" value="Hemolysin-typ_Ca-bd_CS"/>
</dbReference>
<evidence type="ECO:0000313" key="4">
    <source>
        <dbReference type="Proteomes" id="UP000244056"/>
    </source>
</evidence>
<evidence type="ECO:0000256" key="1">
    <source>
        <dbReference type="ARBA" id="ARBA00004613"/>
    </source>
</evidence>
<sequence length="1434" mass="149537">MTTIKFTTNTTTLIETESTALTFRFELSEPPPAGGIRVYLLGNVPQSLTQLDLFALSFTGGDVPQGDFDFSGFFFDITSTVATVTAPIFADGISEGQQTVVYTLQADAAYTVDPSFSAVTVNFYDDPSQVSAANNPPVAVNDSYTTNAGQQLVVDVANGVLSNDTDGNNDPLTAAVLAAPSNGSLIFNANGSFAYTPNADFAGTDSFTYLANDSQADSAPATVSITVNPPATMPTISFTASPTTLVEANEDSIVLTFQLSEPPPAGGLEVTFDSGVEDSLAEFDVFSPSFNGASLVRANAASSGVTVRLLQQTATITLPLFKDEVVEGAETFTYTLSPVPGYDFVPGEDAITFTIFDVPPAPVVAFTVSPDVISEAEGTALTLTFNTTGVIPPEGITVNLEGDVAEILQQFLAPDGDGAVQTRVTADGNILYRFDTSFQADNPNFANIVGGVLDVFALEDGDPAEDNSDPAAAGTGFLSNFSFTITEPVASITLPVSDDILEEPDQTFTYTLVAGEGYTVDETANSGTFTLTDGVEGGVGPTVEISSTPGTLYESEQTKITLNFRTRGEIPPEGVVVFLEGPARAIAEFDVNATNPRLPEDQTVVTGPVVVGGSIVGTNETAGGLFFRVTEEFSSITVPVFQDDVTEGTENFTFTLIDGEEYEVREGRESVTFSIEDTVEPPVVSMSGSPTLLREDEGTVLELNFTTTGIIPASGTTVVLETTDPLLLGTQISRPSNGGDNVGISVPGGSRTTRNAENGNFVRLLQRVTITEANATLRLPVVDDIIEEMDTEYTLTLIEGEGYNLDATGVNSVTFTVSDGELPSPVPLIGVTATPGTLIESEQTVLTVTLSAEGEIPEGGVTVFLDSGVRAAIGEFDVSGSARTGEVEGVTVTGGEIVGTDEDVSGFFFRMDEATATISVPVFEDNVDEGTEVLPFTLVDGEGYEVDPDNSAVTVTIIDILEPIVGFTASPVVSEADGPGLVLFFNAQGIIPEEGIVVSVGGDLRPSAVEQGLQFRQVVESEGVEYLRFNRDTQVYEFRLTQGNATVTIPVFDDIVEEADTTYTYELLAGESYRVDPAASSVDVTYVDGVPGGIGPVVSISTEQTALYEGDTLTVNFSVDGEIPEGGLQVFVLSPTRGALGEFVIFNEDGTPAVTWEGIAGFPEPDGTGGGFFVTLTEPTASLTLQVFDDGPNEGIENITFNLVDGELYEVNPDAGSVSLTISDTPTNPVGGADDNILVGTFENDSLFGLAGNDILYGGLGNDYLFGSAGDDLLDGGDGNDALFGGDGNDTLRGGAGNDYLTGGAGDNLLDGGYGNDILYGGAGNNTLLGGAGDDIIYSGSGQNLINGGAGNDIIFLNGGQDTVAIAQGEGVDTINNFQVSLGQRIGLSGGLSFDELTLTQSGMDTLIKTGDETLAVLRFVQSTSLNSSAFTVV</sequence>
<accession>A0A2S0PZ34</accession>
<dbReference type="Proteomes" id="UP000244056">
    <property type="component" value="Chromosome"/>
</dbReference>
<dbReference type="Gene3D" id="2.60.40.3440">
    <property type="match status" value="1"/>
</dbReference>
<proteinExistence type="predicted"/>
<dbReference type="SUPFAM" id="SSF51120">
    <property type="entry name" value="beta-Roll"/>
    <property type="match status" value="2"/>
</dbReference>
<dbReference type="KEGG" id="nsp:BMF81_00519"/>
<reference evidence="3 4" key="1">
    <citation type="submission" date="2017-03" db="EMBL/GenBank/DDBJ databases">
        <title>Comparative genomics of the toxic Baltic Sea cyanobacteria Nodularia spumigena UHCC 0039 and its response on varying salinity.</title>
        <authorList>
            <person name="Teikari J.E."/>
        </authorList>
    </citation>
    <scope>NUCLEOTIDE SEQUENCE [LARGE SCALE GENOMIC DNA]</scope>
    <source>
        <strain evidence="3 4">UHCC 0039</strain>
    </source>
</reference>
<dbReference type="PROSITE" id="PS00330">
    <property type="entry name" value="HEMOLYSIN_CALCIUM"/>
    <property type="match status" value="3"/>
</dbReference>
<dbReference type="Pfam" id="PF00353">
    <property type="entry name" value="HemolysinCabind"/>
    <property type="match status" value="3"/>
</dbReference>
<keyword evidence="2" id="KW-0964">Secreted</keyword>
<dbReference type="GO" id="GO:0005576">
    <property type="term" value="C:extracellular region"/>
    <property type="evidence" value="ECO:0007669"/>
    <property type="project" value="UniProtKB-SubCell"/>
</dbReference>
<dbReference type="EMBL" id="CP020114">
    <property type="protein sequence ID" value="AVZ29706.1"/>
    <property type="molecule type" value="Genomic_DNA"/>
</dbReference>
<dbReference type="GeneID" id="78015917"/>
<name>A0A2S0PZ34_NODSP</name>
<dbReference type="SUPFAM" id="SSF141072">
    <property type="entry name" value="CalX-like"/>
    <property type="match status" value="3"/>
</dbReference>
<evidence type="ECO:0000313" key="3">
    <source>
        <dbReference type="EMBL" id="AVZ29706.1"/>
    </source>
</evidence>
<dbReference type="GO" id="GO:0005509">
    <property type="term" value="F:calcium ion binding"/>
    <property type="evidence" value="ECO:0007669"/>
    <property type="project" value="InterPro"/>
</dbReference>